<feature type="signal peptide" evidence="1">
    <location>
        <begin position="1"/>
        <end position="23"/>
    </location>
</feature>
<protein>
    <recommendedName>
        <fullName evidence="4">Proteinase inhibitor I42 chagasin domain-containing protein</fullName>
    </recommendedName>
</protein>
<reference evidence="2" key="1">
    <citation type="submission" date="2021-03" db="EMBL/GenBank/DDBJ databases">
        <title>Streptomyces strains.</title>
        <authorList>
            <person name="Lund M.B."/>
            <person name="Toerring T."/>
        </authorList>
    </citation>
    <scope>NUCLEOTIDE SEQUENCE</scope>
    <source>
        <strain evidence="2">JCM 4242</strain>
    </source>
</reference>
<evidence type="ECO:0000313" key="2">
    <source>
        <dbReference type="EMBL" id="MBO0654396.1"/>
    </source>
</evidence>
<dbReference type="EMBL" id="JAFMOF010000002">
    <property type="protein sequence ID" value="MBO0654396.1"/>
    <property type="molecule type" value="Genomic_DNA"/>
</dbReference>
<organism evidence="2 3">
    <name type="scientific">Streptomyces triculaminicus</name>
    <dbReference type="NCBI Taxonomy" id="2816232"/>
    <lineage>
        <taxon>Bacteria</taxon>
        <taxon>Bacillati</taxon>
        <taxon>Actinomycetota</taxon>
        <taxon>Actinomycetes</taxon>
        <taxon>Kitasatosporales</taxon>
        <taxon>Streptomycetaceae</taxon>
        <taxon>Streptomyces</taxon>
    </lineage>
</organism>
<dbReference type="AlphaFoldDB" id="A0A939FPG4"/>
<feature type="chain" id="PRO_5038604406" description="Proteinase inhibitor I42 chagasin domain-containing protein" evidence="1">
    <location>
        <begin position="24"/>
        <end position="142"/>
    </location>
</feature>
<proteinExistence type="predicted"/>
<evidence type="ECO:0000313" key="3">
    <source>
        <dbReference type="Proteomes" id="UP000664781"/>
    </source>
</evidence>
<evidence type="ECO:0008006" key="4">
    <source>
        <dbReference type="Google" id="ProtNLM"/>
    </source>
</evidence>
<evidence type="ECO:0000256" key="1">
    <source>
        <dbReference type="SAM" id="SignalP"/>
    </source>
</evidence>
<gene>
    <name evidence="2" type="ORF">J1792_16905</name>
</gene>
<dbReference type="Proteomes" id="UP000664781">
    <property type="component" value="Unassembled WGS sequence"/>
</dbReference>
<keyword evidence="1" id="KW-0732">Signal</keyword>
<sequence length="142" mass="14823">MVGTKWSVPWGVGAALVIVVASAAAPVAAHSPVSHRLAERIVLMNPDNGRSVPASLGDDIEVRLTGYRENGLNYTWSTPQSSDSTVLRRTAGGMTPGGGASAVFHADHAGKATISAQRRCRPDSGHICPLVVSPWKATVTVK</sequence>
<dbReference type="RefSeq" id="WP_207247607.1">
    <property type="nucleotide sequence ID" value="NZ_JAFMOF010000002.1"/>
</dbReference>
<name>A0A939FPG4_9ACTN</name>
<accession>A0A939FPG4</accession>
<comment type="caution">
    <text evidence="2">The sequence shown here is derived from an EMBL/GenBank/DDBJ whole genome shotgun (WGS) entry which is preliminary data.</text>
</comment>
<keyword evidence="3" id="KW-1185">Reference proteome</keyword>